<dbReference type="InterPro" id="IPR015421">
    <property type="entry name" value="PyrdxlP-dep_Trfase_major"/>
</dbReference>
<dbReference type="PANTHER" id="PTHR43713">
    <property type="entry name" value="GLUTAMATE-1-SEMIALDEHYDE 2,1-AMINOMUTASE"/>
    <property type="match status" value="1"/>
</dbReference>
<accession>A0A931GXN5</accession>
<comment type="cofactor">
    <cofactor evidence="1">
        <name>pyridoxal 5'-phosphate</name>
        <dbReference type="ChEBI" id="CHEBI:597326"/>
    </cofactor>
</comment>
<dbReference type="InterPro" id="IPR005814">
    <property type="entry name" value="Aminotrans_3"/>
</dbReference>
<evidence type="ECO:0000313" key="5">
    <source>
        <dbReference type="Proteomes" id="UP000658613"/>
    </source>
</evidence>
<comment type="similarity">
    <text evidence="3">Belongs to the class-III pyridoxal-phosphate-dependent aminotransferase family.</text>
</comment>
<dbReference type="GO" id="GO:0042286">
    <property type="term" value="F:glutamate-1-semialdehyde 2,1-aminomutase activity"/>
    <property type="evidence" value="ECO:0007669"/>
    <property type="project" value="UniProtKB-EC"/>
</dbReference>
<dbReference type="Gene3D" id="3.40.640.10">
    <property type="entry name" value="Type I PLP-dependent aspartate aminotransferase-like (Major domain)"/>
    <property type="match status" value="1"/>
</dbReference>
<dbReference type="GO" id="GO:0030170">
    <property type="term" value="F:pyridoxal phosphate binding"/>
    <property type="evidence" value="ECO:0007669"/>
    <property type="project" value="InterPro"/>
</dbReference>
<gene>
    <name evidence="4" type="ORF">IW254_001008</name>
</gene>
<dbReference type="InterPro" id="IPR049704">
    <property type="entry name" value="Aminotrans_3_PPA_site"/>
</dbReference>
<dbReference type="Pfam" id="PF00202">
    <property type="entry name" value="Aminotran_3"/>
    <property type="match status" value="1"/>
</dbReference>
<keyword evidence="4" id="KW-0413">Isomerase</keyword>
<evidence type="ECO:0000256" key="3">
    <source>
        <dbReference type="RuleBase" id="RU003560"/>
    </source>
</evidence>
<dbReference type="InterPro" id="IPR015424">
    <property type="entry name" value="PyrdxlP-dep_Trfase"/>
</dbReference>
<dbReference type="Proteomes" id="UP000658613">
    <property type="component" value="Unassembled WGS sequence"/>
</dbReference>
<sequence length="495" mass="53520">MDSVTPEANGTVLNRQGVAQIVAELDALIEKPIYSVSREALEEYETEFFEKGCPKSKAMIDEAMEVIPGGVQHNLAFNHPFPLVFTKAEGAKLYDLDGHEYLDFLQAGGPTVLGSNPESVRNKVIDLLNTCGPSTGLFHEYEEKLARLVSELVPSVDMFRALGSGTEGCMVAIRVARLATGHKHVLKMGGAYHGWSDQLAYGLRVPGSKFTQANGVPLNVFAQTDEFFPGDLDDLERKLKRKKLIGGTAAILLEPLGPESGTRPLSREFLEGAAELARKYGALLIFDEVVSAFRISPGGCQKHYGITPDLTVFGKVIAGGYPGAGGLGGKKEYMQYLAAGIQSGSKVKKALVGGTMAATPISSVAGYYTLKEIAETGACEHANNMGDLLTDGLRDLIKRKNLPFVAFNQGSVCHLETVGTMHHAIDWSKPWTIPSVIKETSVRKDEMEHMGAAYMAEGLVTLAGSRLYTSAAYTPELVDDALARFERVFDKVVQL</sequence>
<organism evidence="4 5">
    <name type="scientific">Corynebacterium aquatimens</name>
    <dbReference type="NCBI Taxonomy" id="1190508"/>
    <lineage>
        <taxon>Bacteria</taxon>
        <taxon>Bacillati</taxon>
        <taxon>Actinomycetota</taxon>
        <taxon>Actinomycetes</taxon>
        <taxon>Mycobacteriales</taxon>
        <taxon>Corynebacteriaceae</taxon>
        <taxon>Corynebacterium</taxon>
    </lineage>
</organism>
<evidence type="ECO:0000313" key="4">
    <source>
        <dbReference type="EMBL" id="MBG6122039.1"/>
    </source>
</evidence>
<dbReference type="InterPro" id="IPR015422">
    <property type="entry name" value="PyrdxlP-dep_Trfase_small"/>
</dbReference>
<dbReference type="Gene3D" id="3.90.1150.10">
    <property type="entry name" value="Aspartate Aminotransferase, domain 1"/>
    <property type="match status" value="1"/>
</dbReference>
<keyword evidence="2 3" id="KW-0663">Pyridoxal phosphate</keyword>
<keyword evidence="5" id="KW-1185">Reference proteome</keyword>
<dbReference type="SUPFAM" id="SSF53383">
    <property type="entry name" value="PLP-dependent transferases"/>
    <property type="match status" value="1"/>
</dbReference>
<dbReference type="AlphaFoldDB" id="A0A931GXN5"/>
<reference evidence="4" key="1">
    <citation type="submission" date="2020-11" db="EMBL/GenBank/DDBJ databases">
        <title>Sequencing the genomes of 1000 actinobacteria strains.</title>
        <authorList>
            <person name="Klenk H.-P."/>
        </authorList>
    </citation>
    <scope>NUCLEOTIDE SEQUENCE</scope>
    <source>
        <strain evidence="4">DSM 45632</strain>
    </source>
</reference>
<proteinExistence type="inferred from homology"/>
<dbReference type="RefSeq" id="WP_196824501.1">
    <property type="nucleotide sequence ID" value="NZ_CP046980.1"/>
</dbReference>
<comment type="caution">
    <text evidence="4">The sequence shown here is derived from an EMBL/GenBank/DDBJ whole genome shotgun (WGS) entry which is preliminary data.</text>
</comment>
<evidence type="ECO:0000256" key="1">
    <source>
        <dbReference type="ARBA" id="ARBA00001933"/>
    </source>
</evidence>
<name>A0A931GXN5_9CORY</name>
<protein>
    <submittedName>
        <fullName evidence="4">Glutamate-1-semialdehyde 2,1-aminomutase</fullName>
        <ecNumber evidence="4">5.4.3.8</ecNumber>
    </submittedName>
</protein>
<evidence type="ECO:0000256" key="2">
    <source>
        <dbReference type="ARBA" id="ARBA00022898"/>
    </source>
</evidence>
<dbReference type="EMBL" id="JADOUE010000001">
    <property type="protein sequence ID" value="MBG6122039.1"/>
    <property type="molecule type" value="Genomic_DNA"/>
</dbReference>
<dbReference type="GO" id="GO:0008483">
    <property type="term" value="F:transaminase activity"/>
    <property type="evidence" value="ECO:0007669"/>
    <property type="project" value="InterPro"/>
</dbReference>
<dbReference type="EC" id="5.4.3.8" evidence="4"/>
<dbReference type="PANTHER" id="PTHR43713:SF3">
    <property type="entry name" value="GLUTAMATE-1-SEMIALDEHYDE 2,1-AMINOMUTASE 1, CHLOROPLASTIC-RELATED"/>
    <property type="match status" value="1"/>
</dbReference>
<dbReference type="PROSITE" id="PS00600">
    <property type="entry name" value="AA_TRANSFER_CLASS_3"/>
    <property type="match status" value="1"/>
</dbReference>